<keyword evidence="3" id="KW-1185">Reference proteome</keyword>
<accession>A0DBY7</accession>
<keyword evidence="1" id="KW-1133">Transmembrane helix</keyword>
<evidence type="ECO:0000256" key="1">
    <source>
        <dbReference type="SAM" id="Phobius"/>
    </source>
</evidence>
<dbReference type="InParanoid" id="A0DBY7"/>
<reference evidence="2 3" key="1">
    <citation type="journal article" date="2006" name="Nature">
        <title>Global trends of whole-genome duplications revealed by the ciliate Paramecium tetraurelia.</title>
        <authorList>
            <consortium name="Genoscope"/>
            <person name="Aury J.-M."/>
            <person name="Jaillon O."/>
            <person name="Duret L."/>
            <person name="Noel B."/>
            <person name="Jubin C."/>
            <person name="Porcel B.M."/>
            <person name="Segurens B."/>
            <person name="Daubin V."/>
            <person name="Anthouard V."/>
            <person name="Aiach N."/>
            <person name="Arnaiz O."/>
            <person name="Billaut A."/>
            <person name="Beisson J."/>
            <person name="Blanc I."/>
            <person name="Bouhouche K."/>
            <person name="Camara F."/>
            <person name="Duharcourt S."/>
            <person name="Guigo R."/>
            <person name="Gogendeau D."/>
            <person name="Katinka M."/>
            <person name="Keller A.-M."/>
            <person name="Kissmehl R."/>
            <person name="Klotz C."/>
            <person name="Koll F."/>
            <person name="Le Moue A."/>
            <person name="Lepere C."/>
            <person name="Malinsky S."/>
            <person name="Nowacki M."/>
            <person name="Nowak J.K."/>
            <person name="Plattner H."/>
            <person name="Poulain J."/>
            <person name="Ruiz F."/>
            <person name="Serrano V."/>
            <person name="Zagulski M."/>
            <person name="Dessen P."/>
            <person name="Betermier M."/>
            <person name="Weissenbach J."/>
            <person name="Scarpelli C."/>
            <person name="Schachter V."/>
            <person name="Sperling L."/>
            <person name="Meyer E."/>
            <person name="Cohen J."/>
            <person name="Wincker P."/>
        </authorList>
    </citation>
    <scope>NUCLEOTIDE SEQUENCE [LARGE SCALE GENOMIC DNA]</scope>
    <source>
        <strain evidence="2 3">Stock d4-2</strain>
    </source>
</reference>
<dbReference type="Proteomes" id="UP000000600">
    <property type="component" value="Unassembled WGS sequence"/>
</dbReference>
<keyword evidence="1" id="KW-0812">Transmembrane</keyword>
<evidence type="ECO:0008006" key="4">
    <source>
        <dbReference type="Google" id="ProtNLM"/>
    </source>
</evidence>
<evidence type="ECO:0000313" key="3">
    <source>
        <dbReference type="Proteomes" id="UP000000600"/>
    </source>
</evidence>
<dbReference type="EMBL" id="CT868374">
    <property type="protein sequence ID" value="CAK80554.1"/>
    <property type="molecule type" value="Genomic_DNA"/>
</dbReference>
<dbReference type="KEGG" id="ptm:GSPATT00015431001"/>
<protein>
    <recommendedName>
        <fullName evidence="4">Transmembrane protein</fullName>
    </recommendedName>
</protein>
<dbReference type="OMA" id="YQSKANY"/>
<dbReference type="GeneID" id="5033736"/>
<dbReference type="AlphaFoldDB" id="A0DBY7"/>
<dbReference type="OrthoDB" id="308225at2759"/>
<organism evidence="2 3">
    <name type="scientific">Paramecium tetraurelia</name>
    <dbReference type="NCBI Taxonomy" id="5888"/>
    <lineage>
        <taxon>Eukaryota</taxon>
        <taxon>Sar</taxon>
        <taxon>Alveolata</taxon>
        <taxon>Ciliophora</taxon>
        <taxon>Intramacronucleata</taxon>
        <taxon>Oligohymenophorea</taxon>
        <taxon>Peniculida</taxon>
        <taxon>Parameciidae</taxon>
        <taxon>Paramecium</taxon>
    </lineage>
</organism>
<name>A0DBY7_PARTE</name>
<dbReference type="RefSeq" id="XP_001447951.1">
    <property type="nucleotide sequence ID" value="XM_001447914.1"/>
</dbReference>
<dbReference type="HOGENOM" id="CLU_266925_0_0_1"/>
<proteinExistence type="predicted"/>
<feature type="transmembrane region" description="Helical" evidence="1">
    <location>
        <begin position="1213"/>
        <end position="1233"/>
    </location>
</feature>
<gene>
    <name evidence="2" type="ORF">GSPATT00015431001</name>
</gene>
<sequence length="1239" mass="147757">MNKEANMFYKFSNDFQELSSDKWNLTFVDFISSTIVAPDHFTILQSQQLLLPGGMSLCSLLQNKLTLDYSIYCKDVMPQKYRENNFSKLKEFTFLIAYQEGLKCNDYVFLNHLLYILCQIEDQIQLISFDLEGNRYQNSYNISQVQQQCKINFKLFQNQYLLVYFCQCLNWELIIFDQQLQFIRRFTDQEKYLEVQFNSNKELQDLFVCQQRLYLIFDREYISLLVLSVMASDFQIESKAYNLKIQRLQVLQLQSCRLENQGINLSDASTIFKDKQLENLKIIQKLGLYITCLVFNDQLILMLTNEITQTIRFEIKFLSYIPTITQYFWVVDNQNKVNIFEINLFQNYFTYQSKANYVGFYTIKQMKIELIRCFAISQQIDKQDYFKNQIDKLKYQNYLVQIDDNFDGIQIEKQSFFLNRNLHFHFTFPSLFQQKIELKKTNRLCCINRQQLNLVSKFFAFKIKSQNYFMFNKNGHLVIYHCNSQRFMHFNIQIDLNSIRTYYLIQELQFILVQENEGRIITFIYQGKAQNSIQYQMYLFKEQIRTSFTYKNQLIVQDQNSLFYFNTQLNIFQKQSPFNHNYFINSEIFRDAIQIFNFFDIFILQYGSYFIVQVELLVTLKIYLNIVILGGYSRRSQPPQVILIGMDQNKSRIDKYLITNRNYYLLQTYYFEDYFPIQPLNYQINEQNFIIATRQQSNNQFHLMLFIINQINSFECHEIISTPYQYFYAISNILYYYDVNQELIEYDIKYLSFDYDVQPLKEMFYNLQFQIDITDVQSPRDGNIYSEKFNLLALNLQEELSLVNQSDATITLNNNQAILYPNQFLQGEFMSFDLSNTSSFTLQSPFKLVQTKTCISLDNNFCVLELLPFIKVLDLNTNTENQYLIPYRVTENIKFHGWQDMVVIVEFSDLKITIQYYKKDTLKVLLINESYQGSNLVQQILIIQTSTFTFFYFLDEEIRLLETTTGIQNLSINSIFYQIDSDKICKILFESDKIHISCFQIKQGVTSSVSNYTIPTQDIYNAISLSDKLIEFSYECKIQVLNLTSIGQNELDLKITVNYRKLFFIYQQILQFYVQITLKDQEYQIKLNNLIKLSKHNANCKSLLLQNNLLYVCSNLQIFLYKLESGFQLLDSYAIQNLERQTISILNNTHIAEFNQINTEVSIYEIDYWRLIKNENINVEEEQTVTFIASNLVTQLEFKVNVVKQSNHENIKINISFVIIVCNVVFIQMFILIKKQKRV</sequence>
<keyword evidence="1" id="KW-0472">Membrane</keyword>
<evidence type="ECO:0000313" key="2">
    <source>
        <dbReference type="EMBL" id="CAK80554.1"/>
    </source>
</evidence>